<dbReference type="GeneID" id="92180515"/>
<comment type="caution">
    <text evidence="2">The sequence shown here is derived from an EMBL/GenBank/DDBJ whole genome shotgun (WGS) entry which is preliminary data.</text>
</comment>
<feature type="compositionally biased region" description="Basic residues" evidence="1">
    <location>
        <begin position="217"/>
        <end position="234"/>
    </location>
</feature>
<feature type="compositionally biased region" description="Acidic residues" evidence="1">
    <location>
        <begin position="244"/>
        <end position="279"/>
    </location>
</feature>
<proteinExistence type="predicted"/>
<keyword evidence="3" id="KW-1185">Reference proteome</keyword>
<gene>
    <name evidence="2" type="ORF">IAR55_003257</name>
</gene>
<feature type="compositionally biased region" description="Polar residues" evidence="1">
    <location>
        <begin position="472"/>
        <end position="486"/>
    </location>
</feature>
<feature type="region of interest" description="Disordered" evidence="1">
    <location>
        <begin position="825"/>
        <end position="851"/>
    </location>
</feature>
<dbReference type="EMBL" id="JBCAWK010000006">
    <property type="protein sequence ID" value="KAK8854518.1"/>
    <property type="molecule type" value="Genomic_DNA"/>
</dbReference>
<feature type="region of interest" description="Disordered" evidence="1">
    <location>
        <begin position="214"/>
        <end position="282"/>
    </location>
</feature>
<dbReference type="RefSeq" id="XP_066802756.1">
    <property type="nucleotide sequence ID" value="XM_066946364.1"/>
</dbReference>
<organism evidence="2 3">
    <name type="scientific">Kwoniella newhampshirensis</name>
    <dbReference type="NCBI Taxonomy" id="1651941"/>
    <lineage>
        <taxon>Eukaryota</taxon>
        <taxon>Fungi</taxon>
        <taxon>Dikarya</taxon>
        <taxon>Basidiomycota</taxon>
        <taxon>Agaricomycotina</taxon>
        <taxon>Tremellomycetes</taxon>
        <taxon>Tremellales</taxon>
        <taxon>Cryptococcaceae</taxon>
        <taxon>Kwoniella</taxon>
    </lineage>
</organism>
<sequence length="928" mass="101014">MAPSGLVITKLGVQATASEDLVRGLLCLKISLPKESEGRTGARWALFNSSPPRLLSQPAIYPLPLPLPSSRSGPLRIASTLLSLPAPTSYPPASPPDLGGKPYIDVSGTTGKVYVVVDPVTTVRRGSNRSGGSSGSGVGGSSPENRKDWLIVMDFEISVEGDIDESLSKVLIPVPKCLDNVIRFQIATPSSSSSSSSSEIRILTEPKILSLPQTAFKTHHVSQTRRRSHSKGRGKGKEVRKMDGEEDWEDGEDLGPDGIPSDESDLDDAVSDSDSDDEGGSWLEGKFKRFSTDVLRLEWSFSPSPGLDLPFLRLTPIWDHRQPSIRLQYTTQINSDDSIVALEIDVPDGWGWSDFSIQGEGLTFWRSTDGDWWDAALEQTVDPDATIELQAYDDSFATVRAKRNRLVSPSSNSGLSYLPTLAHSQSSASLMRQTFPAPLDMKVEDYSFELGSMEQIATPAPRPNTPVESRRSPATQDSLFMNSRNPKMSHPIPGKAFDLMFDGSDDRGITVSGVLVPLSSLTLVSPSLPIRIPFVTLGDAGSESCLVQCHSANYGNGTHSRANHRHTCDIALGGSFAWSDSQGDPLRQSGKKAVIVKGDVKVKLRKNVWGNITMSVRFPLPRGDEAGFTIFGVTDREVRMVKASMGGVALPRCVHDWGKGKVEVRIGKKEGKDSGTVEVVVEMSPQGSDWGLPSFDGGSGVAHVELCGEGWEGVYMNGPGCSVTPTPDFPNVYTYNLATSTPITLKVLPASTSSFNAVRQERRERGRRLFSFSTFLNLLLLWMLVSMFQQIQRLRNEVAFVVDETRDLRLYGFGDDHSHVKAFDVPHADRSSGQRQDENVRTKQDSAIGDVGPSIAKDLLKLASGATGTRSADGSLVESHQPKDHALGRVVFGQGGWQKWTIHPTVRTLSKSVAWLWHTVVRLIVPLG</sequence>
<accession>A0AAW0YWM6</accession>
<protein>
    <submittedName>
        <fullName evidence="2">Uncharacterized protein</fullName>
    </submittedName>
</protein>
<dbReference type="AlphaFoldDB" id="A0AAW0YWM6"/>
<reference evidence="2 3" key="1">
    <citation type="journal article" date="2024" name="bioRxiv">
        <title>Comparative genomics of Cryptococcus and Kwoniella reveals pathogenesis evolution and contrasting karyotype dynamics via intercentromeric recombination or chromosome fusion.</title>
        <authorList>
            <person name="Coelho M.A."/>
            <person name="David-Palma M."/>
            <person name="Shea T."/>
            <person name="Bowers K."/>
            <person name="McGinley-Smith S."/>
            <person name="Mohammad A.W."/>
            <person name="Gnirke A."/>
            <person name="Yurkov A.M."/>
            <person name="Nowrousian M."/>
            <person name="Sun S."/>
            <person name="Cuomo C.A."/>
            <person name="Heitman J."/>
        </authorList>
    </citation>
    <scope>NUCLEOTIDE SEQUENCE [LARGE SCALE GENOMIC DNA]</scope>
    <source>
        <strain evidence="2 3">CBS 13917</strain>
    </source>
</reference>
<feature type="region of interest" description="Disordered" evidence="1">
    <location>
        <begin position="457"/>
        <end position="487"/>
    </location>
</feature>
<feature type="compositionally biased region" description="Basic and acidic residues" evidence="1">
    <location>
        <begin position="825"/>
        <end position="844"/>
    </location>
</feature>
<name>A0AAW0YWM6_9TREE</name>
<evidence type="ECO:0000313" key="2">
    <source>
        <dbReference type="EMBL" id="KAK8854518.1"/>
    </source>
</evidence>
<dbReference type="KEGG" id="kne:92180515"/>
<dbReference type="Proteomes" id="UP001388673">
    <property type="component" value="Unassembled WGS sequence"/>
</dbReference>
<evidence type="ECO:0000256" key="1">
    <source>
        <dbReference type="SAM" id="MobiDB-lite"/>
    </source>
</evidence>
<feature type="region of interest" description="Disordered" evidence="1">
    <location>
        <begin position="124"/>
        <end position="143"/>
    </location>
</feature>
<evidence type="ECO:0000313" key="3">
    <source>
        <dbReference type="Proteomes" id="UP001388673"/>
    </source>
</evidence>